<dbReference type="OrthoDB" id="9780929at2"/>
<gene>
    <name evidence="1" type="ORF">SAMN02745248_01251</name>
</gene>
<dbReference type="STRING" id="1121331.SAMN02745248_01251"/>
<evidence type="ECO:0000313" key="2">
    <source>
        <dbReference type="Proteomes" id="UP000183952"/>
    </source>
</evidence>
<dbReference type="EMBL" id="FRAD01000009">
    <property type="protein sequence ID" value="SHJ90223.1"/>
    <property type="molecule type" value="Genomic_DNA"/>
</dbReference>
<reference evidence="1 2" key="1">
    <citation type="submission" date="2016-11" db="EMBL/GenBank/DDBJ databases">
        <authorList>
            <person name="Jaros S."/>
            <person name="Januszkiewicz K."/>
            <person name="Wedrychowicz H."/>
        </authorList>
    </citation>
    <scope>NUCLEOTIDE SEQUENCE [LARGE SCALE GENOMIC DNA]</scope>
    <source>
        <strain evidence="1 2">DSM 3090</strain>
    </source>
</reference>
<dbReference type="AlphaFoldDB" id="A0A1M6N3N9"/>
<dbReference type="GO" id="GO:0016740">
    <property type="term" value="F:transferase activity"/>
    <property type="evidence" value="ECO:0007669"/>
    <property type="project" value="UniProtKB-KW"/>
</dbReference>
<dbReference type="InterPro" id="IPR014942">
    <property type="entry name" value="AbiEii"/>
</dbReference>
<proteinExistence type="predicted"/>
<dbReference type="Proteomes" id="UP000183952">
    <property type="component" value="Unassembled WGS sequence"/>
</dbReference>
<evidence type="ECO:0000313" key="1">
    <source>
        <dbReference type="EMBL" id="SHJ90223.1"/>
    </source>
</evidence>
<dbReference type="Pfam" id="PF08843">
    <property type="entry name" value="AbiEii"/>
    <property type="match status" value="1"/>
</dbReference>
<sequence length="165" mass="19074">MNLHTNKEDFEDLCVLTSEYIGIPQDAVKRDYYLVMLLKNLQDSNFASECVFKGGTSLSKCYPGSINRFSEDIGLTFIPKEQLSNNQYSKTLKKIEKIIIADAKSEKIEDERSDRSKSSYVWFEEEGRVKMEIGSSVMPDPYEARVLKTYIQGFLEHKNMCDEIR</sequence>
<protein>
    <submittedName>
        <fullName evidence="1">Nucleotidyl transferase AbiEii toxin, Type IV TA system</fullName>
    </submittedName>
</protein>
<name>A0A1M6N3N9_9CLOT</name>
<organism evidence="1 2">
    <name type="scientific">Hathewaya proteolytica DSM 3090</name>
    <dbReference type="NCBI Taxonomy" id="1121331"/>
    <lineage>
        <taxon>Bacteria</taxon>
        <taxon>Bacillati</taxon>
        <taxon>Bacillota</taxon>
        <taxon>Clostridia</taxon>
        <taxon>Eubacteriales</taxon>
        <taxon>Clostridiaceae</taxon>
        <taxon>Hathewaya</taxon>
    </lineage>
</organism>
<accession>A0A1M6N3N9</accession>
<keyword evidence="1" id="KW-0808">Transferase</keyword>
<dbReference type="Gene3D" id="3.10.450.620">
    <property type="entry name" value="JHP933, nucleotidyltransferase-like core domain"/>
    <property type="match status" value="1"/>
</dbReference>
<keyword evidence="2" id="KW-1185">Reference proteome</keyword>